<evidence type="ECO:0000313" key="2">
    <source>
        <dbReference type="EMBL" id="RPA80974.1"/>
    </source>
</evidence>
<dbReference type="EMBL" id="ML119683">
    <property type="protein sequence ID" value="RPA80974.1"/>
    <property type="molecule type" value="Genomic_DNA"/>
</dbReference>
<evidence type="ECO:0000313" key="3">
    <source>
        <dbReference type="Proteomes" id="UP000275078"/>
    </source>
</evidence>
<dbReference type="AlphaFoldDB" id="A0A3N4IH45"/>
<feature type="compositionally biased region" description="Low complexity" evidence="1">
    <location>
        <begin position="20"/>
        <end position="37"/>
    </location>
</feature>
<protein>
    <submittedName>
        <fullName evidence="2">Uncharacterized protein</fullName>
    </submittedName>
</protein>
<name>A0A3N4IH45_ASCIM</name>
<dbReference type="Proteomes" id="UP000275078">
    <property type="component" value="Unassembled WGS sequence"/>
</dbReference>
<feature type="region of interest" description="Disordered" evidence="1">
    <location>
        <begin position="1"/>
        <end position="37"/>
    </location>
</feature>
<organism evidence="2 3">
    <name type="scientific">Ascobolus immersus RN42</name>
    <dbReference type="NCBI Taxonomy" id="1160509"/>
    <lineage>
        <taxon>Eukaryota</taxon>
        <taxon>Fungi</taxon>
        <taxon>Dikarya</taxon>
        <taxon>Ascomycota</taxon>
        <taxon>Pezizomycotina</taxon>
        <taxon>Pezizomycetes</taxon>
        <taxon>Pezizales</taxon>
        <taxon>Ascobolaceae</taxon>
        <taxon>Ascobolus</taxon>
    </lineage>
</organism>
<evidence type="ECO:0000256" key="1">
    <source>
        <dbReference type="SAM" id="MobiDB-lite"/>
    </source>
</evidence>
<proteinExistence type="predicted"/>
<gene>
    <name evidence="2" type="ORF">BJ508DRAFT_376708</name>
</gene>
<sequence length="648" mass="72060">MANPRIIIANPRSFGANPQPGSSQESSSISLSPPPLRSTLLLPKATSTLQDIGDANADEDQLPETTRLEATSPRMDAIITINTDEDIIHPHQALPVPNLQDEKFDREELCFNLYIFDLYERSRALVNELNVVLAVCVEEKDYRNATMRKMLEDFNAREEALRRVGTSMPADVRAIHNNTIFQLYDVGVLMWECYWTTAMKSKAETVAFYERCLTEGPEFVLGDDIEDEAEASARRMRPLPDVPVALFLRDAHKPEIIQQAKDYCEEHGINPELSNPSKDLRNVHDYVSEPMPVGPQDHTVELPPALVSEKIDLPDNILSDHIRSCVDSLNTNNDGENLASLIIHSPRAGDPLLIFSSPLAGGTPSENVPSQPIPLPYILNVQASLEHNLIRERTLILEQLETKIDPVTRILREPIILPEPEILWPAGPSEHPIMLHTYASGIKPQLIPVDLGRAGLIDPGVHEQDILDLVGEYDRALGNIGWISREDQDISGLGLGPLKRALERIAGLVEGIEGDPPFRIMVPNVKIGSADFIVRVHEECYRRIPHSRGVGTVVTDEDGEKLFEVKAMNGIWATIFENNRGGRKCYSMLFTEVEEEEKEKTGGVWGSVGLNLSDVGNNRCVDNDEGDEEEGVYSIEECEGGGDFMDVD</sequence>
<accession>A0A3N4IH45</accession>
<keyword evidence="3" id="KW-1185">Reference proteome</keyword>
<reference evidence="2 3" key="1">
    <citation type="journal article" date="2018" name="Nat. Ecol. Evol.">
        <title>Pezizomycetes genomes reveal the molecular basis of ectomycorrhizal truffle lifestyle.</title>
        <authorList>
            <person name="Murat C."/>
            <person name="Payen T."/>
            <person name="Noel B."/>
            <person name="Kuo A."/>
            <person name="Morin E."/>
            <person name="Chen J."/>
            <person name="Kohler A."/>
            <person name="Krizsan K."/>
            <person name="Balestrini R."/>
            <person name="Da Silva C."/>
            <person name="Montanini B."/>
            <person name="Hainaut M."/>
            <person name="Levati E."/>
            <person name="Barry K.W."/>
            <person name="Belfiori B."/>
            <person name="Cichocki N."/>
            <person name="Clum A."/>
            <person name="Dockter R.B."/>
            <person name="Fauchery L."/>
            <person name="Guy J."/>
            <person name="Iotti M."/>
            <person name="Le Tacon F."/>
            <person name="Lindquist E.A."/>
            <person name="Lipzen A."/>
            <person name="Malagnac F."/>
            <person name="Mello A."/>
            <person name="Molinier V."/>
            <person name="Miyauchi S."/>
            <person name="Poulain J."/>
            <person name="Riccioni C."/>
            <person name="Rubini A."/>
            <person name="Sitrit Y."/>
            <person name="Splivallo R."/>
            <person name="Traeger S."/>
            <person name="Wang M."/>
            <person name="Zifcakova L."/>
            <person name="Wipf D."/>
            <person name="Zambonelli A."/>
            <person name="Paolocci F."/>
            <person name="Nowrousian M."/>
            <person name="Ottonello S."/>
            <person name="Baldrian P."/>
            <person name="Spatafora J.W."/>
            <person name="Henrissat B."/>
            <person name="Nagy L.G."/>
            <person name="Aury J.M."/>
            <person name="Wincker P."/>
            <person name="Grigoriev I.V."/>
            <person name="Bonfante P."/>
            <person name="Martin F.M."/>
        </authorList>
    </citation>
    <scope>NUCLEOTIDE SEQUENCE [LARGE SCALE GENOMIC DNA]</scope>
    <source>
        <strain evidence="2 3">RN42</strain>
    </source>
</reference>